<dbReference type="AlphaFoldDB" id="A0A7Y3RLY9"/>
<keyword evidence="1" id="KW-0812">Transmembrane</keyword>
<keyword evidence="3" id="KW-1185">Reference proteome</keyword>
<name>A0A7Y3RLY9_9PROT</name>
<comment type="caution">
    <text evidence="2">The sequence shown here is derived from an EMBL/GenBank/DDBJ whole genome shotgun (WGS) entry which is preliminary data.</text>
</comment>
<protein>
    <submittedName>
        <fullName evidence="2">Uncharacterized protein</fullName>
    </submittedName>
</protein>
<keyword evidence="1" id="KW-1133">Transmembrane helix</keyword>
<evidence type="ECO:0000256" key="1">
    <source>
        <dbReference type="SAM" id="Phobius"/>
    </source>
</evidence>
<keyword evidence="1" id="KW-0472">Membrane</keyword>
<dbReference type="EMBL" id="JABFCX010000002">
    <property type="protein sequence ID" value="NNU16420.1"/>
    <property type="molecule type" value="Genomic_DNA"/>
</dbReference>
<evidence type="ECO:0000313" key="2">
    <source>
        <dbReference type="EMBL" id="NNU16420.1"/>
    </source>
</evidence>
<proteinExistence type="predicted"/>
<evidence type="ECO:0000313" key="3">
    <source>
        <dbReference type="Proteomes" id="UP000536835"/>
    </source>
</evidence>
<dbReference type="RefSeq" id="WP_173198620.1">
    <property type="nucleotide sequence ID" value="NZ_JABFCX010000002.1"/>
</dbReference>
<organism evidence="2 3">
    <name type="scientific">Parvularcula mediterranea</name>
    <dbReference type="NCBI Taxonomy" id="2732508"/>
    <lineage>
        <taxon>Bacteria</taxon>
        <taxon>Pseudomonadati</taxon>
        <taxon>Pseudomonadota</taxon>
        <taxon>Alphaproteobacteria</taxon>
        <taxon>Parvularculales</taxon>
        <taxon>Parvularculaceae</taxon>
        <taxon>Parvularcula</taxon>
    </lineage>
</organism>
<accession>A0A7Y3RLY9</accession>
<feature type="transmembrane region" description="Helical" evidence="1">
    <location>
        <begin position="60"/>
        <end position="83"/>
    </location>
</feature>
<sequence length="87" mass="8655">MVMKALGGILNLGILPLVVLFLVTLFASDYLGPVLGAGDTLGNLVGGLVPLNGAEGAGDSAFGGDGLVTLFLGVIMGRFAGFFGGRD</sequence>
<reference evidence="2 3" key="1">
    <citation type="submission" date="2020-05" db="EMBL/GenBank/DDBJ databases">
        <title>Parvularcula mediterraneae sp. nov., isolated from polypropylene straw from shallow seawater of the seashore of Laganas in Zakynthos island, Greece.</title>
        <authorList>
            <person name="Szabo I."/>
            <person name="Al-Omari J."/>
            <person name="Rado J."/>
            <person name="Szerdahelyi G.S."/>
        </authorList>
    </citation>
    <scope>NUCLEOTIDE SEQUENCE [LARGE SCALE GENOMIC DNA]</scope>
    <source>
        <strain evidence="2 3">ZS-1/3</strain>
    </source>
</reference>
<dbReference type="Proteomes" id="UP000536835">
    <property type="component" value="Unassembled WGS sequence"/>
</dbReference>
<gene>
    <name evidence="2" type="ORF">HK107_08815</name>
</gene>